<dbReference type="PRINTS" id="PR00502">
    <property type="entry name" value="NUDIXFAMILY"/>
</dbReference>
<dbReference type="Pfam" id="PF00293">
    <property type="entry name" value="NUDIX"/>
    <property type="match status" value="1"/>
</dbReference>
<dbReference type="InterPro" id="IPR020476">
    <property type="entry name" value="Nudix_hydrolase"/>
</dbReference>
<dbReference type="Proteomes" id="UP001519290">
    <property type="component" value="Unassembled WGS sequence"/>
</dbReference>
<evidence type="ECO:0000256" key="1">
    <source>
        <dbReference type="ARBA" id="ARBA00001946"/>
    </source>
</evidence>
<keyword evidence="7" id="KW-1185">Reference proteome</keyword>
<dbReference type="SUPFAM" id="SSF55811">
    <property type="entry name" value="Nudix"/>
    <property type="match status" value="1"/>
</dbReference>
<dbReference type="InterPro" id="IPR015797">
    <property type="entry name" value="NUDIX_hydrolase-like_dom_sf"/>
</dbReference>
<accession>A0ABS4WX14</accession>
<dbReference type="PANTHER" id="PTHR43046">
    <property type="entry name" value="GDP-MANNOSE MANNOSYL HYDROLASE"/>
    <property type="match status" value="1"/>
</dbReference>
<evidence type="ECO:0000256" key="2">
    <source>
        <dbReference type="ARBA" id="ARBA00005582"/>
    </source>
</evidence>
<dbReference type="PROSITE" id="PS00893">
    <property type="entry name" value="NUDIX_BOX"/>
    <property type="match status" value="1"/>
</dbReference>
<comment type="similarity">
    <text evidence="2 4">Belongs to the Nudix hydrolase family.</text>
</comment>
<keyword evidence="3 4" id="KW-0378">Hydrolase</keyword>
<evidence type="ECO:0000313" key="7">
    <source>
        <dbReference type="Proteomes" id="UP001519290"/>
    </source>
</evidence>
<evidence type="ECO:0000313" key="6">
    <source>
        <dbReference type="EMBL" id="MBP2380742.1"/>
    </source>
</evidence>
<evidence type="ECO:0000259" key="5">
    <source>
        <dbReference type="PROSITE" id="PS51462"/>
    </source>
</evidence>
<evidence type="ECO:0000256" key="4">
    <source>
        <dbReference type="RuleBase" id="RU003476"/>
    </source>
</evidence>
<evidence type="ECO:0000256" key="3">
    <source>
        <dbReference type="ARBA" id="ARBA00022801"/>
    </source>
</evidence>
<comment type="caution">
    <text evidence="6">The sequence shown here is derived from an EMBL/GenBank/DDBJ whole genome shotgun (WGS) entry which is preliminary data.</text>
</comment>
<sequence>MRIRAVAVAIQEGHLLVMHRRKDGRTYCVLPGGGIEPGENPQEACLRELAEETGLDGTIEALLPVALCPEAPALYFAVRTAFDPPSLGGPEAERSSGANTYQPAWVPLGRFEESRLVPHGAREAVGIAVARHDGAPGGGS</sequence>
<dbReference type="InterPro" id="IPR000086">
    <property type="entry name" value="NUDIX_hydrolase_dom"/>
</dbReference>
<organism evidence="6 7">
    <name type="scientific">Brachybacterium sacelli</name>
    <dbReference type="NCBI Taxonomy" id="173364"/>
    <lineage>
        <taxon>Bacteria</taxon>
        <taxon>Bacillati</taxon>
        <taxon>Actinomycetota</taxon>
        <taxon>Actinomycetes</taxon>
        <taxon>Micrococcales</taxon>
        <taxon>Dermabacteraceae</taxon>
        <taxon>Brachybacterium</taxon>
    </lineage>
</organism>
<dbReference type="EMBL" id="JAGIOD010000001">
    <property type="protein sequence ID" value="MBP2380742.1"/>
    <property type="molecule type" value="Genomic_DNA"/>
</dbReference>
<feature type="domain" description="Nudix hydrolase" evidence="5">
    <location>
        <begin position="1"/>
        <end position="129"/>
    </location>
</feature>
<proteinExistence type="inferred from homology"/>
<comment type="cofactor">
    <cofactor evidence="1">
        <name>Mg(2+)</name>
        <dbReference type="ChEBI" id="CHEBI:18420"/>
    </cofactor>
</comment>
<dbReference type="PANTHER" id="PTHR43046:SF14">
    <property type="entry name" value="MUTT_NUDIX FAMILY PROTEIN"/>
    <property type="match status" value="1"/>
</dbReference>
<dbReference type="Gene3D" id="3.90.79.10">
    <property type="entry name" value="Nucleoside Triphosphate Pyrophosphohydrolase"/>
    <property type="match status" value="1"/>
</dbReference>
<protein>
    <submittedName>
        <fullName evidence="6">8-oxo-dGTP pyrophosphatase MutT (NUDIX family)</fullName>
    </submittedName>
</protein>
<dbReference type="InterPro" id="IPR020084">
    <property type="entry name" value="NUDIX_hydrolase_CS"/>
</dbReference>
<reference evidence="6 7" key="1">
    <citation type="submission" date="2021-03" db="EMBL/GenBank/DDBJ databases">
        <title>Sequencing the genomes of 1000 actinobacteria strains.</title>
        <authorList>
            <person name="Klenk H.-P."/>
        </authorList>
    </citation>
    <scope>NUCLEOTIDE SEQUENCE [LARGE SCALE GENOMIC DNA]</scope>
    <source>
        <strain evidence="6 7">DSM 14566</strain>
    </source>
</reference>
<name>A0ABS4WX14_9MICO</name>
<dbReference type="RefSeq" id="WP_209899150.1">
    <property type="nucleotide sequence ID" value="NZ_BAAAJW010000015.1"/>
</dbReference>
<gene>
    <name evidence="6" type="ORF">JOF43_000699</name>
</gene>
<dbReference type="PROSITE" id="PS51462">
    <property type="entry name" value="NUDIX"/>
    <property type="match status" value="1"/>
</dbReference>